<evidence type="ECO:0000313" key="4">
    <source>
        <dbReference type="Proteomes" id="UP000015241"/>
    </source>
</evidence>
<accession>S8EMM7</accession>
<evidence type="ECO:0000256" key="1">
    <source>
        <dbReference type="SAM" id="MobiDB-lite"/>
    </source>
</evidence>
<keyword evidence="4" id="KW-1185">Reference proteome</keyword>
<dbReference type="AlphaFoldDB" id="S8EMM7"/>
<dbReference type="InParanoid" id="S8EMM7"/>
<dbReference type="eggNOG" id="ENOG502SAM6">
    <property type="taxonomic scope" value="Eukaryota"/>
</dbReference>
<dbReference type="Gene3D" id="1.20.1280.50">
    <property type="match status" value="1"/>
</dbReference>
<reference evidence="3 4" key="1">
    <citation type="journal article" date="2012" name="Science">
        <title>The Paleozoic origin of enzymatic lignin decomposition reconstructed from 31 fungal genomes.</title>
        <authorList>
            <person name="Floudas D."/>
            <person name="Binder M."/>
            <person name="Riley R."/>
            <person name="Barry K."/>
            <person name="Blanchette R.A."/>
            <person name="Henrissat B."/>
            <person name="Martinez A.T."/>
            <person name="Otillar R."/>
            <person name="Spatafora J.W."/>
            <person name="Yadav J.S."/>
            <person name="Aerts A."/>
            <person name="Benoit I."/>
            <person name="Boyd A."/>
            <person name="Carlson A."/>
            <person name="Copeland A."/>
            <person name="Coutinho P.M."/>
            <person name="de Vries R.P."/>
            <person name="Ferreira P."/>
            <person name="Findley K."/>
            <person name="Foster B."/>
            <person name="Gaskell J."/>
            <person name="Glotzer D."/>
            <person name="Gorecki P."/>
            <person name="Heitman J."/>
            <person name="Hesse C."/>
            <person name="Hori C."/>
            <person name="Igarashi K."/>
            <person name="Jurgens J.A."/>
            <person name="Kallen N."/>
            <person name="Kersten P."/>
            <person name="Kohler A."/>
            <person name="Kuees U."/>
            <person name="Kumar T.K.A."/>
            <person name="Kuo A."/>
            <person name="LaButti K."/>
            <person name="Larrondo L.F."/>
            <person name="Lindquist E."/>
            <person name="Ling A."/>
            <person name="Lombard V."/>
            <person name="Lucas S."/>
            <person name="Lundell T."/>
            <person name="Martin R."/>
            <person name="McLaughlin D.J."/>
            <person name="Morgenstern I."/>
            <person name="Morin E."/>
            <person name="Murat C."/>
            <person name="Nagy L.G."/>
            <person name="Nolan M."/>
            <person name="Ohm R.A."/>
            <person name="Patyshakuliyeva A."/>
            <person name="Rokas A."/>
            <person name="Ruiz-Duenas F.J."/>
            <person name="Sabat G."/>
            <person name="Salamov A."/>
            <person name="Samejima M."/>
            <person name="Schmutz J."/>
            <person name="Slot J.C."/>
            <person name="St John F."/>
            <person name="Stenlid J."/>
            <person name="Sun H."/>
            <person name="Sun S."/>
            <person name="Syed K."/>
            <person name="Tsang A."/>
            <person name="Wiebenga A."/>
            <person name="Young D."/>
            <person name="Pisabarro A."/>
            <person name="Eastwood D.C."/>
            <person name="Martin F."/>
            <person name="Cullen D."/>
            <person name="Grigoriev I.V."/>
            <person name="Hibbett D.S."/>
        </authorList>
    </citation>
    <scope>NUCLEOTIDE SEQUENCE</scope>
    <source>
        <strain evidence="4">FP-58527</strain>
    </source>
</reference>
<feature type="region of interest" description="Disordered" evidence="1">
    <location>
        <begin position="654"/>
        <end position="673"/>
    </location>
</feature>
<name>S8EMM7_FOMSC</name>
<dbReference type="Proteomes" id="UP000015241">
    <property type="component" value="Unassembled WGS sequence"/>
</dbReference>
<proteinExistence type="predicted"/>
<gene>
    <name evidence="3" type="ORF">FOMPIDRAFT_82129</name>
</gene>
<sequence length="673" mass="77486">MAPRKKRAFEHKLGVIVPAVAQTVQKKENGRRNVRGKRGGLKDMPSMPLDILMEILCLLEPRDLLNLARTSKPFRDLLMNRNSASIWKAARVNVDGFPDCPAHLSEPAYAFLAFFPYCHSCLKPNVQTIHWEFGKRYCRSCLQANTFSSKGWRYDDNHTWALSFSDADIFAKVSVNSRTEVYHRPELDKIKSVRERLRDDPKTWDAYMEEQRARVRAVKDHTALCHAWSQRRAANRSAELQDTREQRLASIVAKLRELGWGEELDRLAAQGYYPLCDNAHVKLSKPLTNRGWLKIKGELVILKRLKLLKSVVIGARSAQPKRTAADECKPRCRDLAMMPEVRRALEVPNDVAVTEQTLQAVVLMLPALEERWQRERRAELVRMLQESGVEAQDGVELLDLAAAVFESKECGQFLHYPHLLMRESTLALYDKAEYQYMNYYRCVYEACGRTHSWAQSSYCVAPKLDRVRALIELCGKDVKVATQSDMDNAGLKLVYDEPVYGAKVMSWRRAIKDMNTYAGFDIGRWRVATDADKAAVKEREDEQRERVQRSNMRHGNYRCAYCGISPVELTSIHSFHVMDIFGAASSKLVHHIKTEHGVEQPTLQRGDYYLYPDGESELAPIRIQERRVYDTFGLGIEYVCDGFDSDDLYGYGDSYDSYDNSEDDEREDFDYFY</sequence>
<dbReference type="OrthoDB" id="2322499at2759"/>
<dbReference type="EMBL" id="KE504126">
    <property type="protein sequence ID" value="EPT04584.1"/>
    <property type="molecule type" value="Genomic_DNA"/>
</dbReference>
<dbReference type="HOGENOM" id="CLU_010790_2_1_1"/>
<protein>
    <recommendedName>
        <fullName evidence="2">F-box domain-containing protein</fullName>
    </recommendedName>
</protein>
<dbReference type="CDD" id="cd09917">
    <property type="entry name" value="F-box_SF"/>
    <property type="match status" value="1"/>
</dbReference>
<dbReference type="InterPro" id="IPR001810">
    <property type="entry name" value="F-box_dom"/>
</dbReference>
<evidence type="ECO:0000259" key="2">
    <source>
        <dbReference type="PROSITE" id="PS50181"/>
    </source>
</evidence>
<feature type="domain" description="F-box" evidence="2">
    <location>
        <begin position="41"/>
        <end position="90"/>
    </location>
</feature>
<organism evidence="3 4">
    <name type="scientific">Fomitopsis schrenkii</name>
    <name type="common">Brown rot fungus</name>
    <dbReference type="NCBI Taxonomy" id="2126942"/>
    <lineage>
        <taxon>Eukaryota</taxon>
        <taxon>Fungi</taxon>
        <taxon>Dikarya</taxon>
        <taxon>Basidiomycota</taxon>
        <taxon>Agaricomycotina</taxon>
        <taxon>Agaricomycetes</taxon>
        <taxon>Polyporales</taxon>
        <taxon>Fomitopsis</taxon>
    </lineage>
</organism>
<dbReference type="InterPro" id="IPR036047">
    <property type="entry name" value="F-box-like_dom_sf"/>
</dbReference>
<dbReference type="SMART" id="SM00256">
    <property type="entry name" value="FBOX"/>
    <property type="match status" value="1"/>
</dbReference>
<evidence type="ECO:0000313" key="3">
    <source>
        <dbReference type="EMBL" id="EPT04584.1"/>
    </source>
</evidence>
<dbReference type="Pfam" id="PF00646">
    <property type="entry name" value="F-box"/>
    <property type="match status" value="1"/>
</dbReference>
<dbReference type="SUPFAM" id="SSF81383">
    <property type="entry name" value="F-box domain"/>
    <property type="match status" value="1"/>
</dbReference>
<dbReference type="PROSITE" id="PS50181">
    <property type="entry name" value="FBOX"/>
    <property type="match status" value="1"/>
</dbReference>
<feature type="compositionally biased region" description="Acidic residues" evidence="1">
    <location>
        <begin position="659"/>
        <end position="673"/>
    </location>
</feature>
<dbReference type="STRING" id="743788.S8EMM7"/>